<accession>A0A217EEK7</accession>
<dbReference type="SUPFAM" id="SSF56925">
    <property type="entry name" value="OMPA-like"/>
    <property type="match status" value="1"/>
</dbReference>
<protein>
    <submittedName>
        <fullName evidence="2">Outer membrane protein</fullName>
    </submittedName>
</protein>
<organism evidence="2 3">
    <name type="scientific">Acinetobacter apis</name>
    <dbReference type="NCBI Taxonomy" id="1229165"/>
    <lineage>
        <taxon>Bacteria</taxon>
        <taxon>Pseudomonadati</taxon>
        <taxon>Pseudomonadota</taxon>
        <taxon>Gammaproteobacteria</taxon>
        <taxon>Moraxellales</taxon>
        <taxon>Moraxellaceae</taxon>
        <taxon>Acinetobacter</taxon>
    </lineage>
</organism>
<dbReference type="GO" id="GO:0055085">
    <property type="term" value="P:transmembrane transport"/>
    <property type="evidence" value="ECO:0007669"/>
    <property type="project" value="TreeGrafter"/>
</dbReference>
<evidence type="ECO:0000256" key="1">
    <source>
        <dbReference type="SAM" id="SignalP"/>
    </source>
</evidence>
<keyword evidence="3" id="KW-1185">Reference proteome</keyword>
<dbReference type="GO" id="GO:0019867">
    <property type="term" value="C:outer membrane"/>
    <property type="evidence" value="ECO:0007669"/>
    <property type="project" value="InterPro"/>
</dbReference>
<proteinExistence type="predicted"/>
<dbReference type="OrthoDB" id="9807574at2"/>
<dbReference type="RefSeq" id="WP_088822925.1">
    <property type="nucleotide sequence ID" value="NZ_FZLN01000001.1"/>
</dbReference>
<evidence type="ECO:0000313" key="3">
    <source>
        <dbReference type="Proteomes" id="UP000243463"/>
    </source>
</evidence>
<feature type="signal peptide" evidence="1">
    <location>
        <begin position="1"/>
        <end position="19"/>
    </location>
</feature>
<dbReference type="InterPro" id="IPR005618">
    <property type="entry name" value="OMPW"/>
</dbReference>
<evidence type="ECO:0000313" key="2">
    <source>
        <dbReference type="EMBL" id="SNQ28913.1"/>
    </source>
</evidence>
<dbReference type="Gene3D" id="2.40.160.20">
    <property type="match status" value="1"/>
</dbReference>
<reference evidence="3" key="1">
    <citation type="submission" date="2017-06" db="EMBL/GenBank/DDBJ databases">
        <authorList>
            <person name="Varghese N."/>
            <person name="Submissions S."/>
        </authorList>
    </citation>
    <scope>NUCLEOTIDE SEQUENCE [LARGE SCALE GENOMIC DNA]</scope>
    <source>
        <strain evidence="3">ANC 5114</strain>
    </source>
</reference>
<dbReference type="InterPro" id="IPR011250">
    <property type="entry name" value="OMP/PagP_B-barrel"/>
</dbReference>
<dbReference type="Pfam" id="PF03922">
    <property type="entry name" value="OmpW"/>
    <property type="match status" value="1"/>
</dbReference>
<sequence>MLKTSFIVALATISTASFAGQWQVKIGGSLLQPSAKHNTLAEGLVTDAKADNGASFTPSIEYFFEDPRFSAELLLATPFKHEVKASINGQPSAQIAEFKHLPPTLTFKYHFINSTPITPYFGAGVTAAIPFQERARGDLEGAKLRANMTYGLAGQVGVMVNPIKDNKNWGVFADVRYAKVEPDLKIDGVKIGTLNIDPWVYTAGISYRF</sequence>
<feature type="chain" id="PRO_5012555675" evidence="1">
    <location>
        <begin position="20"/>
        <end position="209"/>
    </location>
</feature>
<dbReference type="PANTHER" id="PTHR36920:SF1">
    <property type="entry name" value="OUTER MEMBRANE PROTEIN W"/>
    <property type="match status" value="1"/>
</dbReference>
<name>A0A217EEK7_9GAMM</name>
<dbReference type="AlphaFoldDB" id="A0A217EEK7"/>
<dbReference type="EMBL" id="FZLN01000001">
    <property type="protein sequence ID" value="SNQ28913.1"/>
    <property type="molecule type" value="Genomic_DNA"/>
</dbReference>
<keyword evidence="1" id="KW-0732">Signal</keyword>
<dbReference type="PANTHER" id="PTHR36920">
    <property type="match status" value="1"/>
</dbReference>
<gene>
    <name evidence="2" type="ORF">SAMN05444584_0844</name>
</gene>
<dbReference type="Proteomes" id="UP000243463">
    <property type="component" value="Unassembled WGS sequence"/>
</dbReference>